<proteinExistence type="inferred from homology"/>
<dbReference type="PANTHER" id="PTHR30480">
    <property type="entry name" value="BETA-HEXOSAMINIDASE-RELATED"/>
    <property type="match status" value="1"/>
</dbReference>
<keyword evidence="5" id="KW-0326">Glycosidase</keyword>
<dbReference type="EMBL" id="JAFEJT020000012">
    <property type="protein sequence ID" value="MCH9275504.1"/>
    <property type="molecule type" value="Genomic_DNA"/>
</dbReference>
<dbReference type="InterPro" id="IPR001764">
    <property type="entry name" value="Glyco_hydro_3_N"/>
</dbReference>
<keyword evidence="7" id="KW-0732">Signal</keyword>
<evidence type="ECO:0000256" key="7">
    <source>
        <dbReference type="SAM" id="SignalP"/>
    </source>
</evidence>
<evidence type="ECO:0000256" key="2">
    <source>
        <dbReference type="ARBA" id="ARBA00005336"/>
    </source>
</evidence>
<keyword evidence="4" id="KW-0378">Hydrolase</keyword>
<dbReference type="InterPro" id="IPR017853">
    <property type="entry name" value="GH"/>
</dbReference>
<accession>A0ABS9VTR8</accession>
<dbReference type="Proteomes" id="UP000710815">
    <property type="component" value="Unassembled WGS sequence"/>
</dbReference>
<comment type="similarity">
    <text evidence="2">Belongs to the glycosyl hydrolase 3 family.</text>
</comment>
<dbReference type="SUPFAM" id="SSF51445">
    <property type="entry name" value="(Trans)glycosidases"/>
    <property type="match status" value="1"/>
</dbReference>
<evidence type="ECO:0000256" key="1">
    <source>
        <dbReference type="ARBA" id="ARBA00001231"/>
    </source>
</evidence>
<feature type="domain" description="Glycoside hydrolase family 3 N-terminal" evidence="8">
    <location>
        <begin position="93"/>
        <end position="416"/>
    </location>
</feature>
<feature type="compositionally biased region" description="Low complexity" evidence="6">
    <location>
        <begin position="36"/>
        <end position="49"/>
    </location>
</feature>
<organism evidence="9 10">
    <name type="scientific">Bifidobacterium amazonense</name>
    <dbReference type="NCBI Taxonomy" id="2809027"/>
    <lineage>
        <taxon>Bacteria</taxon>
        <taxon>Bacillati</taxon>
        <taxon>Actinomycetota</taxon>
        <taxon>Actinomycetes</taxon>
        <taxon>Bifidobacteriales</taxon>
        <taxon>Bifidobacteriaceae</taxon>
        <taxon>Bifidobacterium</taxon>
    </lineage>
</organism>
<reference evidence="9 10" key="2">
    <citation type="journal article" date="2021" name="Syst. Appl. Microbiol.">
        <title>Phylogenetic classification of ten novel species belonging to the genus Bifidobacterium comprising B. phasiani sp. nov., B. pongonis sp. nov., B. saguinibicoloris sp. nov., B. colobi sp. nov., B. simiiventris sp. nov., B. santillanense sp. nov., B. miconis sp. nov., B. amazonense sp. nov., B. pluvialisilvae sp. nov., and B. miconisargentati sp. nov.</title>
        <authorList>
            <person name="Lugli G.A."/>
            <person name="Calvete-Torre I."/>
            <person name="Alessandri G."/>
            <person name="Milani C."/>
            <person name="Turroni F."/>
            <person name="Laiolo P."/>
            <person name="Ossiprandi M.C."/>
            <person name="Margolles A."/>
            <person name="Ruiz L."/>
            <person name="Ventura M."/>
        </authorList>
    </citation>
    <scope>NUCLEOTIDE SEQUENCE [LARGE SCALE GENOMIC DNA]</scope>
    <source>
        <strain evidence="9 10">MA1</strain>
    </source>
</reference>
<feature type="chain" id="PRO_5046309501" description="beta-N-acetylhexosaminidase" evidence="7">
    <location>
        <begin position="36"/>
        <end position="424"/>
    </location>
</feature>
<comment type="catalytic activity">
    <reaction evidence="1">
        <text>Hydrolysis of terminal non-reducing N-acetyl-D-hexosamine residues in N-acetyl-beta-D-hexosaminides.</text>
        <dbReference type="EC" id="3.2.1.52"/>
    </reaction>
</comment>
<dbReference type="EC" id="3.2.1.52" evidence="3"/>
<dbReference type="PROSITE" id="PS51257">
    <property type="entry name" value="PROKAR_LIPOPROTEIN"/>
    <property type="match status" value="1"/>
</dbReference>
<dbReference type="InterPro" id="IPR036962">
    <property type="entry name" value="Glyco_hydro_3_N_sf"/>
</dbReference>
<dbReference type="Gene3D" id="3.20.20.300">
    <property type="entry name" value="Glycoside hydrolase, family 3, N-terminal domain"/>
    <property type="match status" value="1"/>
</dbReference>
<evidence type="ECO:0000256" key="6">
    <source>
        <dbReference type="SAM" id="MobiDB-lite"/>
    </source>
</evidence>
<evidence type="ECO:0000256" key="4">
    <source>
        <dbReference type="ARBA" id="ARBA00022801"/>
    </source>
</evidence>
<evidence type="ECO:0000256" key="5">
    <source>
        <dbReference type="ARBA" id="ARBA00023295"/>
    </source>
</evidence>
<evidence type="ECO:0000256" key="3">
    <source>
        <dbReference type="ARBA" id="ARBA00012663"/>
    </source>
</evidence>
<dbReference type="PANTHER" id="PTHR30480:SF13">
    <property type="entry name" value="BETA-HEXOSAMINIDASE"/>
    <property type="match status" value="1"/>
</dbReference>
<evidence type="ECO:0000313" key="9">
    <source>
        <dbReference type="EMBL" id="MCH9275504.1"/>
    </source>
</evidence>
<sequence length="424" mass="43337">MAGVVMRRGANGVRMALVALLCLAVGVTLSGCVQAGSSAENDGSSSSAGVRPSQSEEAVTSPDHRDHTATAVPAPRDDSPDGKAKRAVAAMSLEERIGQLIMAPLFAGNDPSVLRQLIADRHVGSILLIGNWNDGVASVRAAADALQSYAPNGNRLLITADQEGGLVQHLQGPGFDAMPSATDQGLMDTDTLRASAAAWGTQLAQAGVNVDLAPVTDTVVGDRASNAPVGALDRDFGLGADGNADHAIAFVEGLRDANVAASIKHYPGLGAVSGNTDFTADGIVDSTTALDGPEIGAFSRVIREARPAMVMMSLATYQLIDAAHPAAFSSTIIDGHLRGDTGYDGVVTSDSLSATAVGGVPADQLGVRFVEAGGDLACIGDLSYVQPILDGLLAHARSDAAFAARATRAAERVMTLKYEMNLAG</sequence>
<feature type="region of interest" description="Disordered" evidence="6">
    <location>
        <begin position="36"/>
        <end position="84"/>
    </location>
</feature>
<comment type="caution">
    <text evidence="9">The sequence shown here is derived from an EMBL/GenBank/DDBJ whole genome shotgun (WGS) entry which is preliminary data.</text>
</comment>
<reference evidence="9 10" key="1">
    <citation type="journal article" date="2021" name="Environ. Microbiol.">
        <title>Genetic insights into the dark matter of the mammalian gut microbiota through targeted genome reconstruction.</title>
        <authorList>
            <person name="Lugli G.A."/>
            <person name="Alessandri G."/>
            <person name="Milani C."/>
            <person name="Viappiani A."/>
            <person name="Fontana F."/>
            <person name="Tarracchini C."/>
            <person name="Mancabelli L."/>
            <person name="Argentini C."/>
            <person name="Ruiz L."/>
            <person name="Margolles A."/>
            <person name="van Sinderen D."/>
            <person name="Turroni F."/>
            <person name="Ventura M."/>
        </authorList>
    </citation>
    <scope>NUCLEOTIDE SEQUENCE [LARGE SCALE GENOMIC DNA]</scope>
    <source>
        <strain evidence="9 10">MA1</strain>
    </source>
</reference>
<evidence type="ECO:0000259" key="8">
    <source>
        <dbReference type="Pfam" id="PF00933"/>
    </source>
</evidence>
<gene>
    <name evidence="9" type="ORF">JS533_004330</name>
</gene>
<keyword evidence="10" id="KW-1185">Reference proteome</keyword>
<evidence type="ECO:0000313" key="10">
    <source>
        <dbReference type="Proteomes" id="UP000710815"/>
    </source>
</evidence>
<dbReference type="InterPro" id="IPR050226">
    <property type="entry name" value="NagZ_Beta-hexosaminidase"/>
</dbReference>
<feature type="signal peptide" evidence="7">
    <location>
        <begin position="1"/>
        <end position="35"/>
    </location>
</feature>
<name>A0ABS9VTR8_9BIFI</name>
<dbReference type="Pfam" id="PF00933">
    <property type="entry name" value="Glyco_hydro_3"/>
    <property type="match status" value="1"/>
</dbReference>
<protein>
    <recommendedName>
        <fullName evidence="3">beta-N-acetylhexosaminidase</fullName>
        <ecNumber evidence="3">3.2.1.52</ecNumber>
    </recommendedName>
</protein>
<feature type="compositionally biased region" description="Basic and acidic residues" evidence="6">
    <location>
        <begin position="75"/>
        <end position="84"/>
    </location>
</feature>